<comment type="caution">
    <text evidence="7">The sequence shown here is derived from an EMBL/GenBank/DDBJ whole genome shotgun (WGS) entry which is preliminary data.</text>
</comment>
<dbReference type="InterPro" id="IPR003782">
    <property type="entry name" value="SCO1/SenC"/>
</dbReference>
<keyword evidence="4" id="KW-1015">Disulfide bond</keyword>
<evidence type="ECO:0000313" key="7">
    <source>
        <dbReference type="EMBL" id="PTX63831.1"/>
    </source>
</evidence>
<feature type="binding site" evidence="3">
    <location>
        <position position="185"/>
    </location>
    <ligand>
        <name>Cu cation</name>
        <dbReference type="ChEBI" id="CHEBI:23378"/>
    </ligand>
</feature>
<dbReference type="InterPro" id="IPR036249">
    <property type="entry name" value="Thioredoxin-like_sf"/>
</dbReference>
<evidence type="ECO:0000256" key="1">
    <source>
        <dbReference type="ARBA" id="ARBA00010996"/>
    </source>
</evidence>
<accession>A0A2T6C682</accession>
<proteinExistence type="inferred from homology"/>
<evidence type="ECO:0000256" key="5">
    <source>
        <dbReference type="SAM" id="Phobius"/>
    </source>
</evidence>
<feature type="binding site" evidence="3">
    <location>
        <position position="96"/>
    </location>
    <ligand>
        <name>Cu cation</name>
        <dbReference type="ChEBI" id="CHEBI:23378"/>
    </ligand>
</feature>
<dbReference type="InterPro" id="IPR013766">
    <property type="entry name" value="Thioredoxin_domain"/>
</dbReference>
<dbReference type="CDD" id="cd02968">
    <property type="entry name" value="SCO"/>
    <property type="match status" value="1"/>
</dbReference>
<keyword evidence="2 3" id="KW-0186">Copper</keyword>
<evidence type="ECO:0000313" key="8">
    <source>
        <dbReference type="Proteomes" id="UP000244090"/>
    </source>
</evidence>
<comment type="similarity">
    <text evidence="1">Belongs to the SCO1/2 family.</text>
</comment>
<keyword evidence="5" id="KW-0812">Transmembrane</keyword>
<dbReference type="EMBL" id="QBKT01000001">
    <property type="protein sequence ID" value="PTX63831.1"/>
    <property type="molecule type" value="Genomic_DNA"/>
</dbReference>
<evidence type="ECO:0000259" key="6">
    <source>
        <dbReference type="PROSITE" id="PS51352"/>
    </source>
</evidence>
<feature type="domain" description="Thioredoxin" evidence="6">
    <location>
        <begin position="58"/>
        <end position="232"/>
    </location>
</feature>
<dbReference type="Gene3D" id="3.40.30.10">
    <property type="entry name" value="Glutaredoxin"/>
    <property type="match status" value="1"/>
</dbReference>
<feature type="disulfide bond" description="Redox-active" evidence="4">
    <location>
        <begin position="96"/>
        <end position="100"/>
    </location>
</feature>
<dbReference type="RefSeq" id="WP_108113201.1">
    <property type="nucleotide sequence ID" value="NZ_QBKT01000001.1"/>
</dbReference>
<keyword evidence="5" id="KW-0472">Membrane</keyword>
<evidence type="ECO:0000256" key="3">
    <source>
        <dbReference type="PIRSR" id="PIRSR603782-1"/>
    </source>
</evidence>
<dbReference type="GO" id="GO:0046872">
    <property type="term" value="F:metal ion binding"/>
    <property type="evidence" value="ECO:0007669"/>
    <property type="project" value="UniProtKB-KW"/>
</dbReference>
<dbReference type="PANTHER" id="PTHR12151">
    <property type="entry name" value="ELECTRON TRANSPORT PROTIN SCO1/SENC FAMILY MEMBER"/>
    <property type="match status" value="1"/>
</dbReference>
<dbReference type="Pfam" id="PF02630">
    <property type="entry name" value="SCO1-SenC"/>
    <property type="match status" value="1"/>
</dbReference>
<evidence type="ECO:0000256" key="4">
    <source>
        <dbReference type="PIRSR" id="PIRSR603782-2"/>
    </source>
</evidence>
<keyword evidence="5" id="KW-1133">Transmembrane helix</keyword>
<dbReference type="Proteomes" id="UP000244090">
    <property type="component" value="Unassembled WGS sequence"/>
</dbReference>
<organism evidence="7 8">
    <name type="scientific">Kordia periserrulae</name>
    <dbReference type="NCBI Taxonomy" id="701523"/>
    <lineage>
        <taxon>Bacteria</taxon>
        <taxon>Pseudomonadati</taxon>
        <taxon>Bacteroidota</taxon>
        <taxon>Flavobacteriia</taxon>
        <taxon>Flavobacteriales</taxon>
        <taxon>Flavobacteriaceae</taxon>
        <taxon>Kordia</taxon>
    </lineage>
</organism>
<dbReference type="OrthoDB" id="9811998at2"/>
<dbReference type="PROSITE" id="PS51352">
    <property type="entry name" value="THIOREDOXIN_2"/>
    <property type="match status" value="1"/>
</dbReference>
<keyword evidence="8" id="KW-1185">Reference proteome</keyword>
<protein>
    <submittedName>
        <fullName evidence="7">Protein SCO1/2</fullName>
    </submittedName>
</protein>
<keyword evidence="3" id="KW-0479">Metal-binding</keyword>
<dbReference type="SUPFAM" id="SSF52833">
    <property type="entry name" value="Thioredoxin-like"/>
    <property type="match status" value="1"/>
</dbReference>
<sequence>MQKKNYSYIGIALIILVFGIIFVPKIVDKVQKGETVEKDRMNIVGAERNTKLMYLKIDGKARRVPDFLFINQDSLEISNQDFNGKVTVMEFFFTTCPTICPVMNSNMRTLDEEFHGRDDFAIASFTIDPKTDTPKVLKEYAERYGVKSLNWHFLTGDLEEIHKLSNTGFNIFTGINPAVAGGFEHQGYFALIDKNGFIRSRRDKHGNPKIYYQGTDIEEVEMLKQDIKNLLEEE</sequence>
<gene>
    <name evidence="7" type="ORF">C8N46_101439</name>
</gene>
<evidence type="ECO:0000256" key="2">
    <source>
        <dbReference type="ARBA" id="ARBA00023008"/>
    </source>
</evidence>
<dbReference type="AlphaFoldDB" id="A0A2T6C682"/>
<dbReference type="PANTHER" id="PTHR12151:SF25">
    <property type="entry name" value="LINALOOL DEHYDRATASE_ISOMERASE DOMAIN-CONTAINING PROTEIN"/>
    <property type="match status" value="1"/>
</dbReference>
<feature type="binding site" evidence="3">
    <location>
        <position position="100"/>
    </location>
    <ligand>
        <name>Cu cation</name>
        <dbReference type="ChEBI" id="CHEBI:23378"/>
    </ligand>
</feature>
<reference evidence="7 8" key="1">
    <citation type="submission" date="2018-04" db="EMBL/GenBank/DDBJ databases">
        <title>Genomic Encyclopedia of Archaeal and Bacterial Type Strains, Phase II (KMG-II): from individual species to whole genera.</title>
        <authorList>
            <person name="Goeker M."/>
        </authorList>
    </citation>
    <scope>NUCLEOTIDE SEQUENCE [LARGE SCALE GENOMIC DNA]</scope>
    <source>
        <strain evidence="7 8">DSM 25731</strain>
    </source>
</reference>
<name>A0A2T6C682_9FLAO</name>
<feature type="transmembrane region" description="Helical" evidence="5">
    <location>
        <begin position="6"/>
        <end position="23"/>
    </location>
</feature>